<dbReference type="Gene3D" id="3.50.50.60">
    <property type="entry name" value="FAD/NAD(P)-binding domain"/>
    <property type="match status" value="2"/>
</dbReference>
<name>A0A2A4YU81_9PROT</name>
<dbReference type="EMBL" id="NVUS01000026">
    <property type="protein sequence ID" value="PCI97855.1"/>
    <property type="molecule type" value="Genomic_DNA"/>
</dbReference>
<reference key="1">
    <citation type="submission" date="2017-08" db="EMBL/GenBank/DDBJ databases">
        <title>A dynamic microbial community with high functional redundancy inhabits the cold, oxic subseafloor aquifer.</title>
        <authorList>
            <person name="Tully B.J."/>
            <person name="Wheat C.G."/>
            <person name="Glazer B.T."/>
            <person name="Huber J.A."/>
        </authorList>
    </citation>
    <scope>NUCLEOTIDE SEQUENCE [LARGE SCALE GENOMIC DNA]</scope>
</reference>
<reference evidence="1" key="2">
    <citation type="journal article" date="2018" name="ISME J.">
        <title>A dynamic microbial community with high functional redundancy inhabits the cold, oxic subseafloor aquifer.</title>
        <authorList>
            <person name="Tully B.J."/>
            <person name="Wheat C.G."/>
            <person name="Glazer B.T."/>
            <person name="Huber J.A."/>
        </authorList>
    </citation>
    <scope>NUCLEOTIDE SEQUENCE</scope>
    <source>
        <strain evidence="1">NORP83</strain>
    </source>
</reference>
<evidence type="ECO:0008006" key="2">
    <source>
        <dbReference type="Google" id="ProtNLM"/>
    </source>
</evidence>
<accession>A0A2A4YU81</accession>
<protein>
    <recommendedName>
        <fullName evidence="2">FAD/NAD(P)-binding domain-containing protein</fullName>
    </recommendedName>
</protein>
<gene>
    <name evidence="1" type="ORF">COB13_14935</name>
</gene>
<sequence length="118" mass="12760">MPDDSTLEQYNLRNIAIEPALVKEFISENHHLTQIDLVGGHSQAIDALFILPPNVLNSDIAQQLGCEIEEGPLGAMIKVDEMKMTNIADVYAAGDIIRSAHNVTFATGDGVMAAMAMH</sequence>
<dbReference type="AlphaFoldDB" id="A0A2A4YU81"/>
<proteinExistence type="predicted"/>
<comment type="caution">
    <text evidence="1">The sequence shown here is derived from an EMBL/GenBank/DDBJ whole genome shotgun (WGS) entry which is preliminary data.</text>
</comment>
<dbReference type="SUPFAM" id="SSF51905">
    <property type="entry name" value="FAD/NAD(P)-binding domain"/>
    <property type="match status" value="1"/>
</dbReference>
<organism evidence="1">
    <name type="scientific">OCS116 cluster bacterium</name>
    <dbReference type="NCBI Taxonomy" id="2030921"/>
    <lineage>
        <taxon>Bacteria</taxon>
        <taxon>Pseudomonadati</taxon>
        <taxon>Pseudomonadota</taxon>
        <taxon>Alphaproteobacteria</taxon>
        <taxon>OCS116 cluster</taxon>
    </lineage>
</organism>
<evidence type="ECO:0000313" key="1">
    <source>
        <dbReference type="EMBL" id="PCI97855.1"/>
    </source>
</evidence>
<dbReference type="InterPro" id="IPR036188">
    <property type="entry name" value="FAD/NAD-bd_sf"/>
</dbReference>